<keyword evidence="2" id="KW-1185">Reference proteome</keyword>
<proteinExistence type="predicted"/>
<organism evidence="1 2">
    <name type="scientific">Phlebia brevispora</name>
    <dbReference type="NCBI Taxonomy" id="194682"/>
    <lineage>
        <taxon>Eukaryota</taxon>
        <taxon>Fungi</taxon>
        <taxon>Dikarya</taxon>
        <taxon>Basidiomycota</taxon>
        <taxon>Agaricomycotina</taxon>
        <taxon>Agaricomycetes</taxon>
        <taxon>Polyporales</taxon>
        <taxon>Meruliaceae</taxon>
        <taxon>Phlebia</taxon>
    </lineage>
</organism>
<dbReference type="EMBL" id="JANHOG010000082">
    <property type="protein sequence ID" value="KAJ3558549.1"/>
    <property type="molecule type" value="Genomic_DNA"/>
</dbReference>
<name>A0ACC1TD01_9APHY</name>
<reference evidence="1" key="1">
    <citation type="submission" date="2022-07" db="EMBL/GenBank/DDBJ databases">
        <title>Genome Sequence of Phlebia brevispora.</title>
        <authorList>
            <person name="Buettner E."/>
        </authorList>
    </citation>
    <scope>NUCLEOTIDE SEQUENCE</scope>
    <source>
        <strain evidence="1">MPL23</strain>
    </source>
</reference>
<gene>
    <name evidence="1" type="ORF">NM688_g862</name>
</gene>
<sequence length="423" mass="46345">MAQGPPEATSHTHDSTDETDSTFARFRRTVNEVSTNAKNYLGQLGSGSSSPQPSTSKVDDTTVASRPQTPKVEGGPRKPTAYERFINIGRVRKDWEIEWPPRHWISDTEQSDIPASRAEAPQTSVALVDDDNVATPNGSAVDASKAEPASPALVTDPEMVSYLSSPAVMNGSPSKGSQSVWSALDRLRAVFPGQSKNFRPSESLDNDHREDMQEDDESGVMVYAPLIPTDDSEVELAQSEVVAEPEAASDIQSAAGQTQSGAPPTSRVHFHPVRSKKIWVPSRDKISVQVMWWGYRIYLPPPVLEILDNQQIEGAKRAALLTAALKWVLDRVPMAILPPQARPAMKLFKKFAPYLGYVGSFVAWSWGSIRGFDKGQYSRNGVTLTATWLLTIAVIPGTWEEKDFPLPEKTNEAKLPPAETPRG</sequence>
<accession>A0ACC1TD01</accession>
<evidence type="ECO:0000313" key="1">
    <source>
        <dbReference type="EMBL" id="KAJ3558549.1"/>
    </source>
</evidence>
<protein>
    <submittedName>
        <fullName evidence="1">Uncharacterized protein</fullName>
    </submittedName>
</protein>
<comment type="caution">
    <text evidence="1">The sequence shown here is derived from an EMBL/GenBank/DDBJ whole genome shotgun (WGS) entry which is preliminary data.</text>
</comment>
<evidence type="ECO:0000313" key="2">
    <source>
        <dbReference type="Proteomes" id="UP001148662"/>
    </source>
</evidence>
<dbReference type="Proteomes" id="UP001148662">
    <property type="component" value="Unassembled WGS sequence"/>
</dbReference>